<sequence>MVIRLPAAVRSAACDAIVDLLDAGSGPGTIEIRTGSQPASAGDSATGTLLAVFTLADPAFGAAAAGVAALGVDPAPETVGVAAGTAGWWRAKDSTGGTVMDGSATVTGGGGDLTLNTVTVSIGLVLRLTGGTVTMPG</sequence>
<gene>
    <name evidence="1" type="ORF">C1I95_12420</name>
</gene>
<proteinExistence type="predicted"/>
<reference evidence="1 2" key="1">
    <citation type="submission" date="2018-01" db="EMBL/GenBank/DDBJ databases">
        <title>Draft genome sequence of Jishengella sp. NA12.</title>
        <authorList>
            <person name="Sahin N."/>
            <person name="Ay H."/>
            <person name="Saygin H."/>
        </authorList>
    </citation>
    <scope>NUCLEOTIDE SEQUENCE [LARGE SCALE GENOMIC DNA]</scope>
    <source>
        <strain evidence="1 2">NA12</strain>
    </source>
</reference>
<dbReference type="RefSeq" id="WP_111213963.1">
    <property type="nucleotide sequence ID" value="NZ_POTY01000063.1"/>
</dbReference>
<accession>A0A2W2FBK7</accession>
<keyword evidence="2" id="KW-1185">Reference proteome</keyword>
<name>A0A2W2FBK7_9ACTN</name>
<evidence type="ECO:0000313" key="2">
    <source>
        <dbReference type="Proteomes" id="UP000248924"/>
    </source>
</evidence>
<dbReference type="OrthoDB" id="3541940at2"/>
<protein>
    <submittedName>
        <fullName evidence="1">Uncharacterized protein</fullName>
    </submittedName>
</protein>
<comment type="caution">
    <text evidence="1">The sequence shown here is derived from an EMBL/GenBank/DDBJ whole genome shotgun (WGS) entry which is preliminary data.</text>
</comment>
<evidence type="ECO:0000313" key="1">
    <source>
        <dbReference type="EMBL" id="PZG18977.1"/>
    </source>
</evidence>
<dbReference type="EMBL" id="POTY01000063">
    <property type="protein sequence ID" value="PZG18977.1"/>
    <property type="molecule type" value="Genomic_DNA"/>
</dbReference>
<dbReference type="Proteomes" id="UP000248924">
    <property type="component" value="Unassembled WGS sequence"/>
</dbReference>
<organism evidence="1 2">
    <name type="scientific">Micromonospora craterilacus</name>
    <dbReference type="NCBI Taxonomy" id="1655439"/>
    <lineage>
        <taxon>Bacteria</taxon>
        <taxon>Bacillati</taxon>
        <taxon>Actinomycetota</taxon>
        <taxon>Actinomycetes</taxon>
        <taxon>Micromonosporales</taxon>
        <taxon>Micromonosporaceae</taxon>
        <taxon>Micromonospora</taxon>
    </lineage>
</organism>
<dbReference type="AlphaFoldDB" id="A0A2W2FBK7"/>